<feature type="compositionally biased region" description="Low complexity" evidence="1">
    <location>
        <begin position="102"/>
        <end position="125"/>
    </location>
</feature>
<name>A0ABZ0SKX0_9MICO</name>
<keyword evidence="2" id="KW-0812">Transmembrane</keyword>
<gene>
    <name evidence="3" type="ORF">SM116_01710</name>
</gene>
<organism evidence="3 4">
    <name type="scientific">Microbacterium rhizosphaerae</name>
    <dbReference type="NCBI Taxonomy" id="1678237"/>
    <lineage>
        <taxon>Bacteria</taxon>
        <taxon>Bacillati</taxon>
        <taxon>Actinomycetota</taxon>
        <taxon>Actinomycetes</taxon>
        <taxon>Micrococcales</taxon>
        <taxon>Microbacteriaceae</taxon>
        <taxon>Microbacterium</taxon>
    </lineage>
</organism>
<keyword evidence="2" id="KW-0472">Membrane</keyword>
<proteinExistence type="predicted"/>
<accession>A0ABZ0SKX0</accession>
<evidence type="ECO:0000256" key="2">
    <source>
        <dbReference type="SAM" id="Phobius"/>
    </source>
</evidence>
<feature type="transmembrane region" description="Helical" evidence="2">
    <location>
        <begin position="50"/>
        <end position="75"/>
    </location>
</feature>
<feature type="region of interest" description="Disordered" evidence="1">
    <location>
        <begin position="92"/>
        <end position="134"/>
    </location>
</feature>
<feature type="transmembrane region" description="Helical" evidence="2">
    <location>
        <begin position="16"/>
        <end position="38"/>
    </location>
</feature>
<reference evidence="3 4" key="1">
    <citation type="submission" date="2023-11" db="EMBL/GenBank/DDBJ databases">
        <title>Genome sequence of Microbacterium rhizosphaerae KACC 19337.</title>
        <authorList>
            <person name="Choi H."/>
            <person name="Kim S."/>
            <person name="Kim Y."/>
            <person name="Kwon S.-W."/>
            <person name="Heo J."/>
        </authorList>
    </citation>
    <scope>NUCLEOTIDE SEQUENCE [LARGE SCALE GENOMIC DNA]</scope>
    <source>
        <strain evidence="3 4">KACC 19337</strain>
    </source>
</reference>
<sequence>MSDHPTRRDLMKPVQLLGLAFLAAAFAFVVTLISMGFFQQRFRDQSLHALQVAGIVGGITFIATLLIIALLILAVDPAQVAKPIDRAVLLPPEDETARDASAPTATQANTAQTTAAPTEPGTPKPAEGEEPRRS</sequence>
<dbReference type="RefSeq" id="WP_320942743.1">
    <property type="nucleotide sequence ID" value="NZ_BAABEU010000003.1"/>
</dbReference>
<evidence type="ECO:0000256" key="1">
    <source>
        <dbReference type="SAM" id="MobiDB-lite"/>
    </source>
</evidence>
<dbReference type="InterPro" id="IPR006311">
    <property type="entry name" value="TAT_signal"/>
</dbReference>
<keyword evidence="2" id="KW-1133">Transmembrane helix</keyword>
<dbReference type="PROSITE" id="PS51318">
    <property type="entry name" value="TAT"/>
    <property type="match status" value="1"/>
</dbReference>
<evidence type="ECO:0000313" key="3">
    <source>
        <dbReference type="EMBL" id="WPR90029.1"/>
    </source>
</evidence>
<dbReference type="EMBL" id="CP139368">
    <property type="protein sequence ID" value="WPR90029.1"/>
    <property type="molecule type" value="Genomic_DNA"/>
</dbReference>
<dbReference type="Proteomes" id="UP001323798">
    <property type="component" value="Chromosome"/>
</dbReference>
<keyword evidence="4" id="KW-1185">Reference proteome</keyword>
<evidence type="ECO:0000313" key="4">
    <source>
        <dbReference type="Proteomes" id="UP001323798"/>
    </source>
</evidence>
<protein>
    <submittedName>
        <fullName evidence="3">Amino acid transporter</fullName>
    </submittedName>
</protein>